<accession>A0ABV7DT66</accession>
<keyword evidence="2" id="KW-1185">Reference proteome</keyword>
<dbReference type="EMBL" id="JBHRSM010000010">
    <property type="protein sequence ID" value="MFC3085526.1"/>
    <property type="molecule type" value="Genomic_DNA"/>
</dbReference>
<reference evidence="2" key="1">
    <citation type="journal article" date="2019" name="Int. J. Syst. Evol. Microbiol.">
        <title>The Global Catalogue of Microorganisms (GCM) 10K type strain sequencing project: providing services to taxonomists for standard genome sequencing and annotation.</title>
        <authorList>
            <consortium name="The Broad Institute Genomics Platform"/>
            <consortium name="The Broad Institute Genome Sequencing Center for Infectious Disease"/>
            <person name="Wu L."/>
            <person name="Ma J."/>
        </authorList>
    </citation>
    <scope>NUCLEOTIDE SEQUENCE [LARGE SCALE GENOMIC DNA]</scope>
    <source>
        <strain evidence="2">KCTC 62102</strain>
    </source>
</reference>
<protein>
    <submittedName>
        <fullName evidence="1">DUF6477 family protein</fullName>
    </submittedName>
</protein>
<evidence type="ECO:0000313" key="2">
    <source>
        <dbReference type="Proteomes" id="UP001595445"/>
    </source>
</evidence>
<evidence type="ECO:0000313" key="1">
    <source>
        <dbReference type="EMBL" id="MFC3085526.1"/>
    </source>
</evidence>
<proteinExistence type="predicted"/>
<comment type="caution">
    <text evidence="1">The sequence shown here is derived from an EMBL/GenBank/DDBJ whole genome shotgun (WGS) entry which is preliminary data.</text>
</comment>
<dbReference type="RefSeq" id="WP_197644118.1">
    <property type="nucleotide sequence ID" value="NZ_JAEACP010000011.1"/>
</dbReference>
<dbReference type="InterPro" id="IPR045516">
    <property type="entry name" value="DUF6477"/>
</dbReference>
<sequence length="94" mass="10632">MSDFRMMLADLRRPRLLMRAARFGLGDYRRERDLRRLVPTEASPEVTVPRLIAVEEELEATRVAGDASYSVARHIDVLIALLAEARLLRGADLA</sequence>
<dbReference type="Proteomes" id="UP001595445">
    <property type="component" value="Unassembled WGS sequence"/>
</dbReference>
<name>A0ABV7DT66_9RHOB</name>
<dbReference type="Pfam" id="PF20083">
    <property type="entry name" value="DUF6477"/>
    <property type="match status" value="1"/>
</dbReference>
<gene>
    <name evidence="1" type="ORF">ACFOD6_05635</name>
</gene>
<organism evidence="1 2">
    <name type="scientific">Tabrizicola soli</name>
    <dbReference type="NCBI Taxonomy" id="2185115"/>
    <lineage>
        <taxon>Bacteria</taxon>
        <taxon>Pseudomonadati</taxon>
        <taxon>Pseudomonadota</taxon>
        <taxon>Alphaproteobacteria</taxon>
        <taxon>Rhodobacterales</taxon>
        <taxon>Paracoccaceae</taxon>
        <taxon>Tabrizicola</taxon>
    </lineage>
</organism>